<dbReference type="EMBL" id="AP014958">
    <property type="protein sequence ID" value="BAS77339.1"/>
    <property type="molecule type" value="Genomic_DNA"/>
</dbReference>
<accession>A0A0P0VFK7</accession>
<feature type="region of interest" description="Disordered" evidence="1">
    <location>
        <begin position="93"/>
        <end position="126"/>
    </location>
</feature>
<evidence type="ECO:0000256" key="1">
    <source>
        <dbReference type="SAM" id="MobiDB-lite"/>
    </source>
</evidence>
<dbReference type="AlphaFoldDB" id="A0A0P0VFK7"/>
<gene>
    <name evidence="2" type="ordered locus">Os02g0184650</name>
    <name evidence="2" type="ORF">OSNPB_020184650</name>
</gene>
<protein>
    <submittedName>
        <fullName evidence="2">Os02g0184650 protein</fullName>
    </submittedName>
</protein>
<name>A0A0P0VFK7_ORYSJ</name>
<proteinExistence type="predicted"/>
<feature type="compositionally biased region" description="Polar residues" evidence="1">
    <location>
        <begin position="238"/>
        <end position="249"/>
    </location>
</feature>
<dbReference type="Proteomes" id="UP000059680">
    <property type="component" value="Chromosome 2"/>
</dbReference>
<reference evidence="2 3" key="3">
    <citation type="journal article" date="2013" name="Rice">
        <title>Improvement of the Oryza sativa Nipponbare reference genome using next generation sequence and optical map data.</title>
        <authorList>
            <person name="Kawahara Y."/>
            <person name="de la Bastide M."/>
            <person name="Hamilton J.P."/>
            <person name="Kanamori H."/>
            <person name="McCombie W.R."/>
            <person name="Ouyang S."/>
            <person name="Schwartz D.C."/>
            <person name="Tanaka T."/>
            <person name="Wu J."/>
            <person name="Zhou S."/>
            <person name="Childs K.L."/>
            <person name="Davidson R.M."/>
            <person name="Lin H."/>
            <person name="Quesada-Ocampo L."/>
            <person name="Vaillancourt B."/>
            <person name="Sakai H."/>
            <person name="Lee S.S."/>
            <person name="Kim J."/>
            <person name="Numa H."/>
            <person name="Itoh T."/>
            <person name="Buell C.R."/>
            <person name="Matsumoto T."/>
        </authorList>
    </citation>
    <scope>NUCLEOTIDE SEQUENCE [LARGE SCALE GENOMIC DNA]</scope>
    <source>
        <strain evidence="3">cv. Nipponbare</strain>
    </source>
</reference>
<feature type="region of interest" description="Disordered" evidence="1">
    <location>
        <begin position="219"/>
        <end position="249"/>
    </location>
</feature>
<feature type="region of interest" description="Disordered" evidence="1">
    <location>
        <begin position="20"/>
        <end position="46"/>
    </location>
</feature>
<evidence type="ECO:0000313" key="3">
    <source>
        <dbReference type="Proteomes" id="UP000059680"/>
    </source>
</evidence>
<keyword evidence="3" id="KW-1185">Reference proteome</keyword>
<dbReference type="FunCoup" id="A0A0P0VFK7">
    <property type="interactions" value="331"/>
</dbReference>
<feature type="non-terminal residue" evidence="2">
    <location>
        <position position="249"/>
    </location>
</feature>
<reference evidence="2 3" key="2">
    <citation type="journal article" date="2013" name="Plant Cell Physiol.">
        <title>Rice Annotation Project Database (RAP-DB): an integrative and interactive database for rice genomics.</title>
        <authorList>
            <person name="Sakai H."/>
            <person name="Lee S.S."/>
            <person name="Tanaka T."/>
            <person name="Numa H."/>
            <person name="Kim J."/>
            <person name="Kawahara Y."/>
            <person name="Wakimoto H."/>
            <person name="Yang C.C."/>
            <person name="Iwamoto M."/>
            <person name="Abe T."/>
            <person name="Yamada Y."/>
            <person name="Muto A."/>
            <person name="Inokuchi H."/>
            <person name="Ikemura T."/>
            <person name="Matsumoto T."/>
            <person name="Sasaki T."/>
            <person name="Itoh T."/>
        </authorList>
    </citation>
    <scope>NUCLEOTIDE SEQUENCE [LARGE SCALE GENOMIC DNA]</scope>
    <source>
        <strain evidence="3">cv. Nipponbare</strain>
    </source>
</reference>
<evidence type="ECO:0000313" key="2">
    <source>
        <dbReference type="EMBL" id="BAS77339.1"/>
    </source>
</evidence>
<sequence>MPDGAVHELEHLPVARCGAARRAADEAGQPRRREQVAEAEPEQELPHLGHALQVLVPHLEPVADHGAHVVSVTSTAARSLTFTTASAPAAAAAATAARRRATSSSLTRRNDRTRRGPSSSRTQILRRRQCAPWRANARPSPSAIMTRRVGLHGRDAKLASCALRTSRAASGDEATTKGTSPSLRYMSGAPCRRARSAMARCTWGLPIRWCRLPMTGSRHGPGGSLGRPAPLPRARLATLSSRRGATTRA</sequence>
<feature type="compositionally biased region" description="Low complexity" evidence="1">
    <location>
        <begin position="93"/>
        <end position="107"/>
    </location>
</feature>
<dbReference type="PaxDb" id="39947-A0A0P0VFK7"/>
<organism evidence="2 3">
    <name type="scientific">Oryza sativa subsp. japonica</name>
    <name type="common">Rice</name>
    <dbReference type="NCBI Taxonomy" id="39947"/>
    <lineage>
        <taxon>Eukaryota</taxon>
        <taxon>Viridiplantae</taxon>
        <taxon>Streptophyta</taxon>
        <taxon>Embryophyta</taxon>
        <taxon>Tracheophyta</taxon>
        <taxon>Spermatophyta</taxon>
        <taxon>Magnoliopsida</taxon>
        <taxon>Liliopsida</taxon>
        <taxon>Poales</taxon>
        <taxon>Poaceae</taxon>
        <taxon>BOP clade</taxon>
        <taxon>Oryzoideae</taxon>
        <taxon>Oryzeae</taxon>
        <taxon>Oryzinae</taxon>
        <taxon>Oryza</taxon>
        <taxon>Oryza sativa</taxon>
    </lineage>
</organism>
<feature type="compositionally biased region" description="Basic and acidic residues" evidence="1">
    <location>
        <begin position="22"/>
        <end position="36"/>
    </location>
</feature>
<reference evidence="3" key="1">
    <citation type="journal article" date="2005" name="Nature">
        <title>The map-based sequence of the rice genome.</title>
        <authorList>
            <consortium name="International rice genome sequencing project (IRGSP)"/>
            <person name="Matsumoto T."/>
            <person name="Wu J."/>
            <person name="Kanamori H."/>
            <person name="Katayose Y."/>
            <person name="Fujisawa M."/>
            <person name="Namiki N."/>
            <person name="Mizuno H."/>
            <person name="Yamamoto K."/>
            <person name="Antonio B.A."/>
            <person name="Baba T."/>
            <person name="Sakata K."/>
            <person name="Nagamura Y."/>
            <person name="Aoki H."/>
            <person name="Arikawa K."/>
            <person name="Arita K."/>
            <person name="Bito T."/>
            <person name="Chiden Y."/>
            <person name="Fujitsuka N."/>
            <person name="Fukunaka R."/>
            <person name="Hamada M."/>
            <person name="Harada C."/>
            <person name="Hayashi A."/>
            <person name="Hijishita S."/>
            <person name="Honda M."/>
            <person name="Hosokawa S."/>
            <person name="Ichikawa Y."/>
            <person name="Idonuma A."/>
            <person name="Iijima M."/>
            <person name="Ikeda M."/>
            <person name="Ikeno M."/>
            <person name="Ito K."/>
            <person name="Ito S."/>
            <person name="Ito T."/>
            <person name="Ito Y."/>
            <person name="Ito Y."/>
            <person name="Iwabuchi A."/>
            <person name="Kamiya K."/>
            <person name="Karasawa W."/>
            <person name="Kurita K."/>
            <person name="Katagiri S."/>
            <person name="Kikuta A."/>
            <person name="Kobayashi H."/>
            <person name="Kobayashi N."/>
            <person name="Machita K."/>
            <person name="Maehara T."/>
            <person name="Masukawa M."/>
            <person name="Mizubayashi T."/>
            <person name="Mukai Y."/>
            <person name="Nagasaki H."/>
            <person name="Nagata Y."/>
            <person name="Naito S."/>
            <person name="Nakashima M."/>
            <person name="Nakama Y."/>
            <person name="Nakamichi Y."/>
            <person name="Nakamura M."/>
            <person name="Meguro A."/>
            <person name="Negishi M."/>
            <person name="Ohta I."/>
            <person name="Ohta T."/>
            <person name="Okamoto M."/>
            <person name="Ono N."/>
            <person name="Saji S."/>
            <person name="Sakaguchi M."/>
            <person name="Sakai K."/>
            <person name="Shibata M."/>
            <person name="Shimokawa T."/>
            <person name="Song J."/>
            <person name="Takazaki Y."/>
            <person name="Terasawa K."/>
            <person name="Tsugane M."/>
            <person name="Tsuji K."/>
            <person name="Ueda S."/>
            <person name="Waki K."/>
            <person name="Yamagata H."/>
            <person name="Yamamoto M."/>
            <person name="Yamamoto S."/>
            <person name="Yamane H."/>
            <person name="Yoshiki S."/>
            <person name="Yoshihara R."/>
            <person name="Yukawa K."/>
            <person name="Zhong H."/>
            <person name="Yano M."/>
            <person name="Yuan Q."/>
            <person name="Ouyang S."/>
            <person name="Liu J."/>
            <person name="Jones K.M."/>
            <person name="Gansberger K."/>
            <person name="Moffat K."/>
            <person name="Hill J."/>
            <person name="Bera J."/>
            <person name="Fadrosh D."/>
            <person name="Jin S."/>
            <person name="Johri S."/>
            <person name="Kim M."/>
            <person name="Overton L."/>
            <person name="Reardon M."/>
            <person name="Tsitrin T."/>
            <person name="Vuong H."/>
            <person name="Weaver B."/>
            <person name="Ciecko A."/>
            <person name="Tallon L."/>
            <person name="Jackson J."/>
            <person name="Pai G."/>
            <person name="Aken S.V."/>
            <person name="Utterback T."/>
            <person name="Reidmuller S."/>
            <person name="Feldblyum T."/>
            <person name="Hsiao J."/>
            <person name="Zismann V."/>
            <person name="Iobst S."/>
            <person name="de Vazeille A.R."/>
            <person name="Buell C.R."/>
            <person name="Ying K."/>
            <person name="Li Y."/>
            <person name="Lu T."/>
            <person name="Huang Y."/>
            <person name="Zhao Q."/>
            <person name="Feng Q."/>
            <person name="Zhang L."/>
            <person name="Zhu J."/>
            <person name="Weng Q."/>
            <person name="Mu J."/>
            <person name="Lu Y."/>
            <person name="Fan D."/>
            <person name="Liu Y."/>
            <person name="Guan J."/>
            <person name="Zhang Y."/>
            <person name="Yu S."/>
            <person name="Liu X."/>
            <person name="Zhang Y."/>
            <person name="Hong G."/>
            <person name="Han B."/>
            <person name="Choisne N."/>
            <person name="Demange N."/>
            <person name="Orjeda G."/>
            <person name="Samain S."/>
            <person name="Cattolico L."/>
            <person name="Pelletier E."/>
            <person name="Couloux A."/>
            <person name="Segurens B."/>
            <person name="Wincker P."/>
            <person name="D'Hont A."/>
            <person name="Scarpelli C."/>
            <person name="Weissenbach J."/>
            <person name="Salanoubat M."/>
            <person name="Quetier F."/>
            <person name="Yu Y."/>
            <person name="Kim H.R."/>
            <person name="Rambo T."/>
            <person name="Currie J."/>
            <person name="Collura K."/>
            <person name="Luo M."/>
            <person name="Yang T."/>
            <person name="Ammiraju J.S.S."/>
            <person name="Engler F."/>
            <person name="Soderlund C."/>
            <person name="Wing R.A."/>
            <person name="Palmer L.E."/>
            <person name="de la Bastide M."/>
            <person name="Spiegel L."/>
            <person name="Nascimento L."/>
            <person name="Zutavern T."/>
            <person name="O'Shaughnessy A."/>
            <person name="Dike S."/>
            <person name="Dedhia N."/>
            <person name="Preston R."/>
            <person name="Balija V."/>
            <person name="McCombie W.R."/>
            <person name="Chow T."/>
            <person name="Chen H."/>
            <person name="Chung M."/>
            <person name="Chen C."/>
            <person name="Shaw J."/>
            <person name="Wu H."/>
            <person name="Hsiao K."/>
            <person name="Chao Y."/>
            <person name="Chu M."/>
            <person name="Cheng C."/>
            <person name="Hour A."/>
            <person name="Lee P."/>
            <person name="Lin S."/>
            <person name="Lin Y."/>
            <person name="Liou J."/>
            <person name="Liu S."/>
            <person name="Hsing Y."/>
            <person name="Raghuvanshi S."/>
            <person name="Mohanty A."/>
            <person name="Bharti A.K."/>
            <person name="Gaur A."/>
            <person name="Gupta V."/>
            <person name="Kumar D."/>
            <person name="Ravi V."/>
            <person name="Vij S."/>
            <person name="Kapur A."/>
            <person name="Khurana P."/>
            <person name="Khurana P."/>
            <person name="Khurana J.P."/>
            <person name="Tyagi A.K."/>
            <person name="Gaikwad K."/>
            <person name="Singh A."/>
            <person name="Dalal V."/>
            <person name="Srivastava S."/>
            <person name="Dixit A."/>
            <person name="Pal A.K."/>
            <person name="Ghazi I.A."/>
            <person name="Yadav M."/>
            <person name="Pandit A."/>
            <person name="Bhargava A."/>
            <person name="Sureshbabu K."/>
            <person name="Batra K."/>
            <person name="Sharma T.R."/>
            <person name="Mohapatra T."/>
            <person name="Singh N.K."/>
            <person name="Messing J."/>
            <person name="Nelson A.B."/>
            <person name="Fuks G."/>
            <person name="Kavchok S."/>
            <person name="Keizer G."/>
            <person name="Linton E."/>
            <person name="Llaca V."/>
            <person name="Song R."/>
            <person name="Tanyolac B."/>
            <person name="Young S."/>
            <person name="Ho-Il K."/>
            <person name="Hahn J.H."/>
            <person name="Sangsakoo G."/>
            <person name="Vanavichit A."/>
            <person name="de Mattos Luiz.A.T."/>
            <person name="Zimmer P.D."/>
            <person name="Malone G."/>
            <person name="Dellagostin O."/>
            <person name="de Oliveira A.C."/>
            <person name="Bevan M."/>
            <person name="Bancroft I."/>
            <person name="Minx P."/>
            <person name="Cordum H."/>
            <person name="Wilson R."/>
            <person name="Cheng Z."/>
            <person name="Jin W."/>
            <person name="Jiang J."/>
            <person name="Leong S.A."/>
            <person name="Iwama H."/>
            <person name="Gojobori T."/>
            <person name="Itoh T."/>
            <person name="Niimura Y."/>
            <person name="Fujii Y."/>
            <person name="Habara T."/>
            <person name="Sakai H."/>
            <person name="Sato Y."/>
            <person name="Wilson G."/>
            <person name="Kumar K."/>
            <person name="McCouch S."/>
            <person name="Juretic N."/>
            <person name="Hoen D."/>
            <person name="Wright S."/>
            <person name="Bruskiewich R."/>
            <person name="Bureau T."/>
            <person name="Miyao A."/>
            <person name="Hirochika H."/>
            <person name="Nishikawa T."/>
            <person name="Kadowaki K."/>
            <person name="Sugiura M."/>
            <person name="Burr B."/>
            <person name="Sasaki T."/>
        </authorList>
    </citation>
    <scope>NUCLEOTIDE SEQUENCE [LARGE SCALE GENOMIC DNA]</scope>
    <source>
        <strain evidence="3">cv. Nipponbare</strain>
    </source>
</reference>
<dbReference type="InParanoid" id="A0A0P0VFK7"/>